<dbReference type="InterPro" id="IPR032710">
    <property type="entry name" value="NTF2-like_dom_sf"/>
</dbReference>
<name>A0A3M2MBK8_9ACTN</name>
<dbReference type="Proteomes" id="UP000282674">
    <property type="component" value="Unassembled WGS sequence"/>
</dbReference>
<reference evidence="1 2" key="1">
    <citation type="submission" date="2018-10" db="EMBL/GenBank/DDBJ databases">
        <title>Isolation from soil.</title>
        <authorList>
            <person name="Hu J."/>
        </authorList>
    </citation>
    <scope>NUCLEOTIDE SEQUENCE [LARGE SCALE GENOMIC DNA]</scope>
    <source>
        <strain evidence="1 2">NEAU-Ht49</strain>
    </source>
</reference>
<keyword evidence="2" id="KW-1185">Reference proteome</keyword>
<dbReference type="EMBL" id="RFFG01000007">
    <property type="protein sequence ID" value="RMI46856.1"/>
    <property type="molecule type" value="Genomic_DNA"/>
</dbReference>
<dbReference type="Gene3D" id="3.10.450.50">
    <property type="match status" value="1"/>
</dbReference>
<accession>A0A3M2MBK8</accession>
<protein>
    <submittedName>
        <fullName evidence="1">Nuclear transport factor 2 family protein</fullName>
    </submittedName>
</protein>
<proteinExistence type="predicted"/>
<evidence type="ECO:0000313" key="2">
    <source>
        <dbReference type="Proteomes" id="UP000282674"/>
    </source>
</evidence>
<sequence length="182" mass="20448">MPGFPRAEMDAMVEHWLEANRRCEAAGDWRPLADLYTEDATYGWNAGPGQDFMAVGRAEIRDVALGAEMGGLDGWTYPYQALLVDERRGEVVGFWKQVADATRPDGTPYEVAGIGGSWFRYAGDLRWSWQRDWFDLGNVTSVFVEMMKAGALSDGMRRRLDRASGEPVPGYYRRGTAPTPLW</sequence>
<dbReference type="SUPFAM" id="SSF54427">
    <property type="entry name" value="NTF2-like"/>
    <property type="match status" value="1"/>
</dbReference>
<gene>
    <name evidence="1" type="ORF">EBO15_05835</name>
</gene>
<comment type="caution">
    <text evidence="1">The sequence shown here is derived from an EMBL/GenBank/DDBJ whole genome shotgun (WGS) entry which is preliminary data.</text>
</comment>
<dbReference type="RefSeq" id="WP_122193266.1">
    <property type="nucleotide sequence ID" value="NZ_JBHSKC010000026.1"/>
</dbReference>
<dbReference type="AlphaFoldDB" id="A0A3M2MBK8"/>
<dbReference type="OrthoDB" id="4774268at2"/>
<organism evidence="1 2">
    <name type="scientific">Actinomadura harenae</name>
    <dbReference type="NCBI Taxonomy" id="2483351"/>
    <lineage>
        <taxon>Bacteria</taxon>
        <taxon>Bacillati</taxon>
        <taxon>Actinomycetota</taxon>
        <taxon>Actinomycetes</taxon>
        <taxon>Streptosporangiales</taxon>
        <taxon>Thermomonosporaceae</taxon>
        <taxon>Actinomadura</taxon>
    </lineage>
</organism>
<evidence type="ECO:0000313" key="1">
    <source>
        <dbReference type="EMBL" id="RMI46856.1"/>
    </source>
</evidence>